<evidence type="ECO:0000259" key="6">
    <source>
        <dbReference type="PROSITE" id="PS50072"/>
    </source>
</evidence>
<sequence>MIESDLVGRKARFETNQGNFVVNLFGDKAPKTVSNFIFLAKDGLYNDLTFHRVIEGFMIQGGDPAGDGTGGPGYKFEDEFNDSLTFSKPAILAMANSGPDTNGSQFFITVAPTPHLNGLHTIFGEVTEGYDVVEKISRVETGASDKPKEAVIIKKIEIL</sequence>
<comment type="caution">
    <text evidence="7">The sequence shown here is derived from an EMBL/GenBank/DDBJ whole genome shotgun (WGS) entry which is preliminary data.</text>
</comment>
<evidence type="ECO:0000256" key="2">
    <source>
        <dbReference type="ARBA" id="ARBA00007365"/>
    </source>
</evidence>
<keyword evidence="3 5" id="KW-0697">Rotamase</keyword>
<proteinExistence type="inferred from homology"/>
<dbReference type="Gene3D" id="2.40.100.10">
    <property type="entry name" value="Cyclophilin-like"/>
    <property type="match status" value="1"/>
</dbReference>
<comment type="function">
    <text evidence="1 5">PPIases accelerate the folding of proteins. It catalyzes the cis-trans isomerization of proline imidic peptide bonds in oligopeptides.</text>
</comment>
<dbReference type="GO" id="GO:0006457">
    <property type="term" value="P:protein folding"/>
    <property type="evidence" value="ECO:0007669"/>
    <property type="project" value="InterPro"/>
</dbReference>
<dbReference type="InterPro" id="IPR002130">
    <property type="entry name" value="Cyclophilin-type_PPIase_dom"/>
</dbReference>
<dbReference type="EC" id="5.2.1.8" evidence="5"/>
<accession>A0A1G1WK11</accession>
<dbReference type="Proteomes" id="UP000176645">
    <property type="component" value="Unassembled WGS sequence"/>
</dbReference>
<dbReference type="CDD" id="cd00317">
    <property type="entry name" value="cyclophilin"/>
    <property type="match status" value="1"/>
</dbReference>
<feature type="domain" description="PPIase cyclophilin-type" evidence="6">
    <location>
        <begin position="14"/>
        <end position="158"/>
    </location>
</feature>
<dbReference type="PROSITE" id="PS00170">
    <property type="entry name" value="CSA_PPIASE_1"/>
    <property type="match status" value="1"/>
</dbReference>
<protein>
    <recommendedName>
        <fullName evidence="5">Peptidyl-prolyl cis-trans isomerase</fullName>
        <shortName evidence="5">PPIase</shortName>
        <ecNumber evidence="5">5.2.1.8</ecNumber>
    </recommendedName>
</protein>
<dbReference type="InterPro" id="IPR044666">
    <property type="entry name" value="Cyclophilin_A-like"/>
</dbReference>
<dbReference type="SUPFAM" id="SSF50891">
    <property type="entry name" value="Cyclophilin-like"/>
    <property type="match status" value="1"/>
</dbReference>
<dbReference type="PANTHER" id="PTHR45625:SF4">
    <property type="entry name" value="PEPTIDYLPROLYL ISOMERASE DOMAIN AND WD REPEAT-CONTAINING PROTEIN 1"/>
    <property type="match status" value="1"/>
</dbReference>
<dbReference type="AlphaFoldDB" id="A0A1G1WK11"/>
<dbReference type="InterPro" id="IPR029000">
    <property type="entry name" value="Cyclophilin-like_dom_sf"/>
</dbReference>
<evidence type="ECO:0000256" key="4">
    <source>
        <dbReference type="ARBA" id="ARBA00023235"/>
    </source>
</evidence>
<dbReference type="PANTHER" id="PTHR45625">
    <property type="entry name" value="PEPTIDYL-PROLYL CIS-TRANS ISOMERASE-RELATED"/>
    <property type="match status" value="1"/>
</dbReference>
<dbReference type="Pfam" id="PF00160">
    <property type="entry name" value="Pro_isomerase"/>
    <property type="match status" value="1"/>
</dbReference>
<organism evidence="7 8">
    <name type="scientific">Candidatus Woykebacteria bacterium RBG_19FT_COMBO_43_10</name>
    <dbReference type="NCBI Taxonomy" id="1802598"/>
    <lineage>
        <taxon>Bacteria</taxon>
        <taxon>Candidatus Woykeibacteriota</taxon>
    </lineage>
</organism>
<evidence type="ECO:0000256" key="3">
    <source>
        <dbReference type="ARBA" id="ARBA00023110"/>
    </source>
</evidence>
<comment type="similarity">
    <text evidence="2 5">Belongs to the cyclophilin-type PPIase family.</text>
</comment>
<evidence type="ECO:0000256" key="1">
    <source>
        <dbReference type="ARBA" id="ARBA00002388"/>
    </source>
</evidence>
<name>A0A1G1WK11_9BACT</name>
<reference evidence="7 8" key="1">
    <citation type="journal article" date="2016" name="Nat. Commun.">
        <title>Thousands of microbial genomes shed light on interconnected biogeochemical processes in an aquifer system.</title>
        <authorList>
            <person name="Anantharaman K."/>
            <person name="Brown C.T."/>
            <person name="Hug L.A."/>
            <person name="Sharon I."/>
            <person name="Castelle C.J."/>
            <person name="Probst A.J."/>
            <person name="Thomas B.C."/>
            <person name="Singh A."/>
            <person name="Wilkins M.J."/>
            <person name="Karaoz U."/>
            <person name="Brodie E.L."/>
            <person name="Williams K.H."/>
            <person name="Hubbard S.S."/>
            <person name="Banfield J.F."/>
        </authorList>
    </citation>
    <scope>NUCLEOTIDE SEQUENCE [LARGE SCALE GENOMIC DNA]</scope>
</reference>
<dbReference type="PRINTS" id="PR00153">
    <property type="entry name" value="CSAPPISMRASE"/>
</dbReference>
<dbReference type="EMBL" id="MHCU01000024">
    <property type="protein sequence ID" value="OGY27750.1"/>
    <property type="molecule type" value="Genomic_DNA"/>
</dbReference>
<keyword evidence="4 5" id="KW-0413">Isomerase</keyword>
<dbReference type="InterPro" id="IPR024936">
    <property type="entry name" value="Cyclophilin-type_PPIase"/>
</dbReference>
<dbReference type="InterPro" id="IPR020892">
    <property type="entry name" value="Cyclophilin-type_PPIase_CS"/>
</dbReference>
<evidence type="ECO:0000256" key="5">
    <source>
        <dbReference type="RuleBase" id="RU363019"/>
    </source>
</evidence>
<comment type="catalytic activity">
    <reaction evidence="5">
        <text>[protein]-peptidylproline (omega=180) = [protein]-peptidylproline (omega=0)</text>
        <dbReference type="Rhea" id="RHEA:16237"/>
        <dbReference type="Rhea" id="RHEA-COMP:10747"/>
        <dbReference type="Rhea" id="RHEA-COMP:10748"/>
        <dbReference type="ChEBI" id="CHEBI:83833"/>
        <dbReference type="ChEBI" id="CHEBI:83834"/>
        <dbReference type="EC" id="5.2.1.8"/>
    </reaction>
</comment>
<gene>
    <name evidence="7" type="ORF">A2Z42_02750</name>
</gene>
<dbReference type="PROSITE" id="PS50072">
    <property type="entry name" value="CSA_PPIASE_2"/>
    <property type="match status" value="1"/>
</dbReference>
<evidence type="ECO:0000313" key="7">
    <source>
        <dbReference type="EMBL" id="OGY27750.1"/>
    </source>
</evidence>
<dbReference type="GO" id="GO:0003755">
    <property type="term" value="F:peptidyl-prolyl cis-trans isomerase activity"/>
    <property type="evidence" value="ECO:0007669"/>
    <property type="project" value="UniProtKB-UniRule"/>
</dbReference>
<dbReference type="PIRSF" id="PIRSF001467">
    <property type="entry name" value="Peptidylpro_ismrse"/>
    <property type="match status" value="1"/>
</dbReference>
<evidence type="ECO:0000313" key="8">
    <source>
        <dbReference type="Proteomes" id="UP000176645"/>
    </source>
</evidence>